<comment type="caution">
    <text evidence="2">The sequence shown here is derived from an EMBL/GenBank/DDBJ whole genome shotgun (WGS) entry which is preliminary data.</text>
</comment>
<gene>
    <name evidence="2" type="ORF">VCHENC02_5757</name>
</gene>
<reference evidence="2 3" key="1">
    <citation type="submission" date="2012-10" db="EMBL/GenBank/DDBJ databases">
        <title>Genome sequence of Vibrio Cholerae HENC-02.</title>
        <authorList>
            <person name="Eppinger M."/>
            <person name="Hasan N.A."/>
            <person name="Sengamalay N."/>
            <person name="Hine E."/>
            <person name="Su Q."/>
            <person name="Daugherty S.C."/>
            <person name="Young S."/>
            <person name="Sadzewicz L."/>
            <person name="Tallon L."/>
            <person name="Cebula T.A."/>
            <person name="Ravel J."/>
            <person name="Colwell R.R."/>
        </authorList>
    </citation>
    <scope>NUCLEOTIDE SEQUENCE [LARGE SCALE GENOMIC DNA]</scope>
    <source>
        <strain evidence="2 3">HENC-02</strain>
    </source>
</reference>
<dbReference type="AlphaFoldDB" id="A0A454CPK8"/>
<evidence type="ECO:0000313" key="2">
    <source>
        <dbReference type="EMBL" id="EKM28334.1"/>
    </source>
</evidence>
<organism evidence="2 3">
    <name type="scientific">Vibrio harveyi</name>
    <name type="common">Beneckea harveyi</name>
    <dbReference type="NCBI Taxonomy" id="669"/>
    <lineage>
        <taxon>Bacteria</taxon>
        <taxon>Pseudomonadati</taxon>
        <taxon>Pseudomonadota</taxon>
        <taxon>Gammaproteobacteria</taxon>
        <taxon>Vibrionales</taxon>
        <taxon>Vibrionaceae</taxon>
        <taxon>Vibrio</taxon>
    </lineage>
</organism>
<feature type="transmembrane region" description="Helical" evidence="1">
    <location>
        <begin position="20"/>
        <end position="36"/>
    </location>
</feature>
<evidence type="ECO:0000313" key="3">
    <source>
        <dbReference type="Proteomes" id="UP000008367"/>
    </source>
</evidence>
<dbReference type="Proteomes" id="UP000008367">
    <property type="component" value="Unassembled WGS sequence"/>
</dbReference>
<keyword evidence="1" id="KW-1133">Transmembrane helix</keyword>
<feature type="non-terminal residue" evidence="2">
    <location>
        <position position="44"/>
    </location>
</feature>
<sequence length="44" mass="4854">MDSALVAPNPVVKLNLPSQSQLICAFFIVVLLVDIIRSPSFKRL</sequence>
<dbReference type="EMBL" id="AJSR01002575">
    <property type="protein sequence ID" value="EKM28334.1"/>
    <property type="molecule type" value="Genomic_DNA"/>
</dbReference>
<accession>A0A454CPK8</accession>
<keyword evidence="1" id="KW-0812">Transmembrane</keyword>
<proteinExistence type="predicted"/>
<keyword evidence="1" id="KW-0472">Membrane</keyword>
<protein>
    <submittedName>
        <fullName evidence="2">Uncharacterized protein</fullName>
    </submittedName>
</protein>
<name>A0A454CPK8_VIBHA</name>
<evidence type="ECO:0000256" key="1">
    <source>
        <dbReference type="SAM" id="Phobius"/>
    </source>
</evidence>